<dbReference type="AlphaFoldDB" id="A0A931FGG7"/>
<dbReference type="RefSeq" id="WP_196198724.1">
    <property type="nucleotide sequence ID" value="NZ_JADPRT010000029.1"/>
</dbReference>
<dbReference type="Proteomes" id="UP000657385">
    <property type="component" value="Unassembled WGS sequence"/>
</dbReference>
<reference evidence="1" key="1">
    <citation type="submission" date="2020-11" db="EMBL/GenBank/DDBJ databases">
        <title>Isolation and identification of active actinomycetes.</title>
        <authorList>
            <person name="Yu B."/>
        </authorList>
    </citation>
    <scope>NUCLEOTIDE SEQUENCE</scope>
    <source>
        <strain evidence="1">NEAU-YB345</strain>
    </source>
</reference>
<protein>
    <submittedName>
        <fullName evidence="1">Uncharacterized protein</fullName>
    </submittedName>
</protein>
<dbReference type="EMBL" id="JADPRT010000029">
    <property type="protein sequence ID" value="MBF9073907.1"/>
    <property type="molecule type" value="Genomic_DNA"/>
</dbReference>
<name>A0A931FGG7_9ACTN</name>
<keyword evidence="2" id="KW-1185">Reference proteome</keyword>
<comment type="caution">
    <text evidence="1">The sequence shown here is derived from an EMBL/GenBank/DDBJ whole genome shotgun (WGS) entry which is preliminary data.</text>
</comment>
<gene>
    <name evidence="1" type="ORF">I2501_38440</name>
</gene>
<evidence type="ECO:0000313" key="1">
    <source>
        <dbReference type="EMBL" id="MBF9073907.1"/>
    </source>
</evidence>
<evidence type="ECO:0000313" key="2">
    <source>
        <dbReference type="Proteomes" id="UP000657385"/>
    </source>
</evidence>
<proteinExistence type="predicted"/>
<organism evidence="1 2">
    <name type="scientific">Streptacidiphilus fuscans</name>
    <dbReference type="NCBI Taxonomy" id="2789292"/>
    <lineage>
        <taxon>Bacteria</taxon>
        <taxon>Bacillati</taxon>
        <taxon>Actinomycetota</taxon>
        <taxon>Actinomycetes</taxon>
        <taxon>Kitasatosporales</taxon>
        <taxon>Streptomycetaceae</taxon>
        <taxon>Streptacidiphilus</taxon>
    </lineage>
</organism>
<accession>A0A931FGG7</accession>
<sequence>MERDWEPIPASELGEDDPRDLLGAAITLTEDSELAGADAIAEQAVVRLLEFGRGDEVTGWSDAPVSASFTHGQF</sequence>